<feature type="domain" description="ABC3 transporter permease C-terminal" evidence="7">
    <location>
        <begin position="54"/>
        <end position="163"/>
    </location>
</feature>
<feature type="transmembrane region" description="Helical" evidence="6">
    <location>
        <begin position="95"/>
        <end position="123"/>
    </location>
</feature>
<keyword evidence="3 6" id="KW-0812">Transmembrane</keyword>
<evidence type="ECO:0000256" key="4">
    <source>
        <dbReference type="ARBA" id="ARBA00022989"/>
    </source>
</evidence>
<evidence type="ECO:0000256" key="1">
    <source>
        <dbReference type="ARBA" id="ARBA00004651"/>
    </source>
</evidence>
<reference evidence="8 9" key="1">
    <citation type="submission" date="2019-08" db="EMBL/GenBank/DDBJ databases">
        <title>Comparative genome analysis confer to the adaptation heavy metal polluted environment.</title>
        <authorList>
            <person name="Li Y."/>
        </authorList>
    </citation>
    <scope>NUCLEOTIDE SEQUENCE [LARGE SCALE GENOMIC DNA]</scope>
    <source>
        <strain evidence="8 9">P2</strain>
    </source>
</reference>
<gene>
    <name evidence="8" type="ORF">DIU31_012355</name>
</gene>
<feature type="transmembrane region" description="Helical" evidence="6">
    <location>
        <begin position="51"/>
        <end position="74"/>
    </location>
</feature>
<dbReference type="Pfam" id="PF02687">
    <property type="entry name" value="FtsX"/>
    <property type="match status" value="1"/>
</dbReference>
<organism evidence="8 9">
    <name type="scientific">Mucilaginibacter rubeus</name>
    <dbReference type="NCBI Taxonomy" id="2027860"/>
    <lineage>
        <taxon>Bacteria</taxon>
        <taxon>Pseudomonadati</taxon>
        <taxon>Bacteroidota</taxon>
        <taxon>Sphingobacteriia</taxon>
        <taxon>Sphingobacteriales</taxon>
        <taxon>Sphingobacteriaceae</taxon>
        <taxon>Mucilaginibacter</taxon>
    </lineage>
</organism>
<evidence type="ECO:0000256" key="2">
    <source>
        <dbReference type="ARBA" id="ARBA00022475"/>
    </source>
</evidence>
<keyword evidence="5 6" id="KW-0472">Membrane</keyword>
<proteinExistence type="predicted"/>
<evidence type="ECO:0000256" key="3">
    <source>
        <dbReference type="ARBA" id="ARBA00022692"/>
    </source>
</evidence>
<evidence type="ECO:0000259" key="7">
    <source>
        <dbReference type="Pfam" id="PF02687"/>
    </source>
</evidence>
<feature type="transmembrane region" description="Helical" evidence="6">
    <location>
        <begin position="135"/>
        <end position="155"/>
    </location>
</feature>
<dbReference type="InterPro" id="IPR050250">
    <property type="entry name" value="Macrolide_Exporter_MacB"/>
</dbReference>
<dbReference type="GO" id="GO:0022857">
    <property type="term" value="F:transmembrane transporter activity"/>
    <property type="evidence" value="ECO:0007669"/>
    <property type="project" value="TreeGrafter"/>
</dbReference>
<dbReference type="InterPro" id="IPR003838">
    <property type="entry name" value="ABC3_permease_C"/>
</dbReference>
<keyword evidence="4 6" id="KW-1133">Transmembrane helix</keyword>
<dbReference type="GO" id="GO:0005886">
    <property type="term" value="C:plasma membrane"/>
    <property type="evidence" value="ECO:0007669"/>
    <property type="project" value="UniProtKB-SubCell"/>
</dbReference>
<dbReference type="AlphaFoldDB" id="A0AAE6JFW1"/>
<comment type="subcellular location">
    <subcellularLocation>
        <location evidence="1">Cell membrane</location>
        <topology evidence="1">Multi-pass membrane protein</topology>
    </subcellularLocation>
</comment>
<dbReference type="PANTHER" id="PTHR30572">
    <property type="entry name" value="MEMBRANE COMPONENT OF TRANSPORTER-RELATED"/>
    <property type="match status" value="1"/>
</dbReference>
<sequence>MRINPKVSAGTAIANNQSVFKRFNPEQPFQYTFIDGAYARKFGNEQHIGRLAAFFAGLAIFISCLGLFGMASFMAEQRVKEIGVRKVLGTTVFNLWRLLSADFISLVMLSLLLAKPIAFYLMYNWLQHFDYRTGISAWIFIVTGFTTLVITLLTVSLQTIKAALTSPVKSLKSE</sequence>
<evidence type="ECO:0000313" key="9">
    <source>
        <dbReference type="Proteomes" id="UP000250557"/>
    </source>
</evidence>
<protein>
    <submittedName>
        <fullName evidence="8">FtsX-like permease family protein</fullName>
    </submittedName>
</protein>
<name>A0AAE6JFW1_9SPHI</name>
<evidence type="ECO:0000313" key="8">
    <source>
        <dbReference type="EMBL" id="QEM04260.1"/>
    </source>
</evidence>
<dbReference type="Proteomes" id="UP000250557">
    <property type="component" value="Chromosome"/>
</dbReference>
<accession>A0AAE6JFW1</accession>
<evidence type="ECO:0000256" key="5">
    <source>
        <dbReference type="ARBA" id="ARBA00023136"/>
    </source>
</evidence>
<dbReference type="PANTHER" id="PTHR30572:SF18">
    <property type="entry name" value="ABC-TYPE MACROLIDE FAMILY EXPORT SYSTEM PERMEASE COMPONENT 2"/>
    <property type="match status" value="1"/>
</dbReference>
<dbReference type="EMBL" id="CP043451">
    <property type="protein sequence ID" value="QEM04260.1"/>
    <property type="molecule type" value="Genomic_DNA"/>
</dbReference>
<keyword evidence="2" id="KW-1003">Cell membrane</keyword>
<evidence type="ECO:0000256" key="6">
    <source>
        <dbReference type="SAM" id="Phobius"/>
    </source>
</evidence>